<dbReference type="GO" id="GO:0030789">
    <property type="term" value="F:precorrin-3B C17-methyltransferase activity"/>
    <property type="evidence" value="ECO:0007669"/>
    <property type="project" value="UniProtKB-EC"/>
</dbReference>
<dbReference type="PANTHER" id="PTHR47036">
    <property type="entry name" value="COBALT-FACTOR III C(17)-METHYLTRANSFERASE-RELATED"/>
    <property type="match status" value="1"/>
</dbReference>
<dbReference type="InterPro" id="IPR014777">
    <property type="entry name" value="4pyrrole_Mease_sub1"/>
</dbReference>
<evidence type="ECO:0000313" key="8">
    <source>
        <dbReference type="Proteomes" id="UP000886785"/>
    </source>
</evidence>
<dbReference type="InterPro" id="IPR014776">
    <property type="entry name" value="4pyrrole_Mease_sub2"/>
</dbReference>
<name>A0A9D1J102_9FIRM</name>
<keyword evidence="3 7" id="KW-0489">Methyltransferase</keyword>
<dbReference type="InterPro" id="IPR000878">
    <property type="entry name" value="4pyrrol_Mease"/>
</dbReference>
<evidence type="ECO:0000256" key="1">
    <source>
        <dbReference type="ARBA" id="ARBA00004953"/>
    </source>
</evidence>
<dbReference type="GO" id="GO:0009236">
    <property type="term" value="P:cobalamin biosynthetic process"/>
    <property type="evidence" value="ECO:0007669"/>
    <property type="project" value="UniProtKB-KW"/>
</dbReference>
<comment type="caution">
    <text evidence="7">The sequence shown here is derived from an EMBL/GenBank/DDBJ whole genome shotgun (WGS) entry which is preliminary data.</text>
</comment>
<dbReference type="CDD" id="cd11646">
    <property type="entry name" value="Precorrin_3B_C17_MT"/>
    <property type="match status" value="1"/>
</dbReference>
<organism evidence="7 8">
    <name type="scientific">Candidatus Gallacutalibacter pullicola</name>
    <dbReference type="NCBI Taxonomy" id="2840830"/>
    <lineage>
        <taxon>Bacteria</taxon>
        <taxon>Bacillati</taxon>
        <taxon>Bacillota</taxon>
        <taxon>Clostridia</taxon>
        <taxon>Eubacteriales</taxon>
        <taxon>Candidatus Gallacutalibacter</taxon>
    </lineage>
</organism>
<dbReference type="NCBIfam" id="TIGR01466">
    <property type="entry name" value="cobJ_cbiH"/>
    <property type="match status" value="1"/>
</dbReference>
<dbReference type="Gene3D" id="3.40.1010.10">
    <property type="entry name" value="Cobalt-precorrin-4 Transmethylase, Domain 1"/>
    <property type="match status" value="1"/>
</dbReference>
<comment type="pathway">
    <text evidence="1">Cofactor biosynthesis; adenosylcobalamin biosynthesis.</text>
</comment>
<dbReference type="AlphaFoldDB" id="A0A9D1J102"/>
<dbReference type="InterPro" id="IPR006363">
    <property type="entry name" value="Cbl_synth_CobJ/CibH_dom"/>
</dbReference>
<evidence type="ECO:0000256" key="3">
    <source>
        <dbReference type="ARBA" id="ARBA00022603"/>
    </source>
</evidence>
<gene>
    <name evidence="7" type="primary">cobJ</name>
    <name evidence="7" type="ORF">IAA54_04700</name>
</gene>
<evidence type="ECO:0000259" key="6">
    <source>
        <dbReference type="Pfam" id="PF00590"/>
    </source>
</evidence>
<dbReference type="EC" id="2.1.1.131" evidence="7"/>
<dbReference type="Pfam" id="PF00590">
    <property type="entry name" value="TP_methylase"/>
    <property type="match status" value="1"/>
</dbReference>
<accession>A0A9D1J102</accession>
<dbReference type="InterPro" id="IPR051810">
    <property type="entry name" value="Precorrin_MeTrfase"/>
</dbReference>
<keyword evidence="5" id="KW-0949">S-adenosyl-L-methionine</keyword>
<evidence type="ECO:0000256" key="4">
    <source>
        <dbReference type="ARBA" id="ARBA00022679"/>
    </source>
</evidence>
<evidence type="ECO:0000256" key="2">
    <source>
        <dbReference type="ARBA" id="ARBA00022573"/>
    </source>
</evidence>
<reference evidence="7" key="1">
    <citation type="submission" date="2020-10" db="EMBL/GenBank/DDBJ databases">
        <authorList>
            <person name="Gilroy R."/>
        </authorList>
    </citation>
    <scope>NUCLEOTIDE SEQUENCE</scope>
    <source>
        <strain evidence="7">ChiSjej1B19-7085</strain>
    </source>
</reference>
<dbReference type="PANTHER" id="PTHR47036:SF1">
    <property type="entry name" value="COBALT-FACTOR III C(17)-METHYLTRANSFERASE-RELATED"/>
    <property type="match status" value="1"/>
</dbReference>
<protein>
    <submittedName>
        <fullName evidence="7">Precorrin-3B C(17)-methyltransferase</fullName>
        <ecNumber evidence="7">2.1.1.131</ecNumber>
    </submittedName>
</protein>
<dbReference type="Proteomes" id="UP000886785">
    <property type="component" value="Unassembled WGS sequence"/>
</dbReference>
<dbReference type="Gene3D" id="3.30.950.10">
    <property type="entry name" value="Methyltransferase, Cobalt-precorrin-4 Transmethylase, Domain 2"/>
    <property type="match status" value="1"/>
</dbReference>
<keyword evidence="2" id="KW-0169">Cobalamin biosynthesis</keyword>
<feature type="domain" description="Tetrapyrrole methylase" evidence="6">
    <location>
        <begin position="4"/>
        <end position="209"/>
    </location>
</feature>
<evidence type="ECO:0000256" key="5">
    <source>
        <dbReference type="ARBA" id="ARBA00022691"/>
    </source>
</evidence>
<reference evidence="7" key="2">
    <citation type="journal article" date="2021" name="PeerJ">
        <title>Extensive microbial diversity within the chicken gut microbiome revealed by metagenomics and culture.</title>
        <authorList>
            <person name="Gilroy R."/>
            <person name="Ravi A."/>
            <person name="Getino M."/>
            <person name="Pursley I."/>
            <person name="Horton D.L."/>
            <person name="Alikhan N.F."/>
            <person name="Baker D."/>
            <person name="Gharbi K."/>
            <person name="Hall N."/>
            <person name="Watson M."/>
            <person name="Adriaenssens E.M."/>
            <person name="Foster-Nyarko E."/>
            <person name="Jarju S."/>
            <person name="Secka A."/>
            <person name="Antonio M."/>
            <person name="Oren A."/>
            <person name="Chaudhuri R.R."/>
            <person name="La Ragione R."/>
            <person name="Hildebrand F."/>
            <person name="Pallen M.J."/>
        </authorList>
    </citation>
    <scope>NUCLEOTIDE SEQUENCE</scope>
    <source>
        <strain evidence="7">ChiSjej1B19-7085</strain>
    </source>
</reference>
<dbReference type="SUPFAM" id="SSF53790">
    <property type="entry name" value="Tetrapyrrole methylase"/>
    <property type="match status" value="1"/>
</dbReference>
<keyword evidence="4 7" id="KW-0808">Transferase</keyword>
<sequence length="250" mass="26748">MKQLFIVGIGPGGPEGLTGEARRALDAAEVLCGYTVYLDLLAPLYPGKETYSTPMTRELERCRWALETASAGRTVAMVCSGDAGVYGMAGPLLQMAEEYPEVETAVIPGVTAALSGAAVLGAPLMNDFCVISLSDLLTPWEAIEKRLRCAAEGDFSICIYNPGSKKRAGHLKRACEILLETKSPETVCGWVRNIGREGQESKLLTLAELSGETSDMFTTVFVGASATQKIAGRMVTPRGYEKKNAEKEDG</sequence>
<evidence type="ECO:0000313" key="7">
    <source>
        <dbReference type="EMBL" id="HIR56947.1"/>
    </source>
</evidence>
<dbReference type="InterPro" id="IPR035996">
    <property type="entry name" value="4pyrrol_Methylase_sf"/>
</dbReference>
<dbReference type="EMBL" id="DVHF01000051">
    <property type="protein sequence ID" value="HIR56947.1"/>
    <property type="molecule type" value="Genomic_DNA"/>
</dbReference>
<proteinExistence type="predicted"/>
<dbReference type="GO" id="GO:0032259">
    <property type="term" value="P:methylation"/>
    <property type="evidence" value="ECO:0007669"/>
    <property type="project" value="UniProtKB-KW"/>
</dbReference>